<dbReference type="PROSITE" id="PS00211">
    <property type="entry name" value="ABC_TRANSPORTER_1"/>
    <property type="match status" value="1"/>
</dbReference>
<evidence type="ECO:0000313" key="11">
    <source>
        <dbReference type="Proteomes" id="UP001500460"/>
    </source>
</evidence>
<evidence type="ECO:0000259" key="8">
    <source>
        <dbReference type="PROSITE" id="PS50893"/>
    </source>
</evidence>
<dbReference type="Gene3D" id="1.20.1560.10">
    <property type="entry name" value="ABC transporter type 1, transmembrane domain"/>
    <property type="match status" value="1"/>
</dbReference>
<reference evidence="10 11" key="1">
    <citation type="journal article" date="2019" name="Int. J. Syst. Evol. Microbiol.">
        <title>The Global Catalogue of Microorganisms (GCM) 10K type strain sequencing project: providing services to taxonomists for standard genome sequencing and annotation.</title>
        <authorList>
            <consortium name="The Broad Institute Genomics Platform"/>
            <consortium name="The Broad Institute Genome Sequencing Center for Infectious Disease"/>
            <person name="Wu L."/>
            <person name="Ma J."/>
        </authorList>
    </citation>
    <scope>NUCLEOTIDE SEQUENCE [LARGE SCALE GENOMIC DNA]</scope>
    <source>
        <strain evidence="10 11">JCM 6922</strain>
    </source>
</reference>
<dbReference type="InterPro" id="IPR003439">
    <property type="entry name" value="ABC_transporter-like_ATP-bd"/>
</dbReference>
<name>A0ABN3JAJ7_9ACTN</name>
<keyword evidence="11" id="KW-1185">Reference proteome</keyword>
<dbReference type="CDD" id="cd07346">
    <property type="entry name" value="ABC_6TM_exporters"/>
    <property type="match status" value="1"/>
</dbReference>
<dbReference type="Gene3D" id="3.40.50.300">
    <property type="entry name" value="P-loop containing nucleotide triphosphate hydrolases"/>
    <property type="match status" value="1"/>
</dbReference>
<dbReference type="InterPro" id="IPR039421">
    <property type="entry name" value="Type_1_exporter"/>
</dbReference>
<dbReference type="SMART" id="SM00382">
    <property type="entry name" value="AAA"/>
    <property type="match status" value="1"/>
</dbReference>
<feature type="domain" description="ABC transporter" evidence="8">
    <location>
        <begin position="349"/>
        <end position="568"/>
    </location>
</feature>
<dbReference type="PANTHER" id="PTHR24221:SF423">
    <property type="entry name" value="ABC TRANSPORTER"/>
    <property type="match status" value="1"/>
</dbReference>
<dbReference type="Proteomes" id="UP001500460">
    <property type="component" value="Unassembled WGS sequence"/>
</dbReference>
<dbReference type="SUPFAM" id="SSF90123">
    <property type="entry name" value="ABC transporter transmembrane region"/>
    <property type="match status" value="1"/>
</dbReference>
<gene>
    <name evidence="10" type="ORF">GCM10010421_09670</name>
</gene>
<dbReference type="PROSITE" id="PS50893">
    <property type="entry name" value="ABC_TRANSPORTER_2"/>
    <property type="match status" value="1"/>
</dbReference>
<protein>
    <submittedName>
        <fullName evidence="10">ABC transporter ATP-binding protein</fullName>
    </submittedName>
</protein>
<dbReference type="Pfam" id="PF00005">
    <property type="entry name" value="ABC_tran"/>
    <property type="match status" value="1"/>
</dbReference>
<dbReference type="Pfam" id="PF00664">
    <property type="entry name" value="ABC_membrane"/>
    <property type="match status" value="1"/>
</dbReference>
<dbReference type="EMBL" id="BAAATK010000004">
    <property type="protein sequence ID" value="GAA2425090.1"/>
    <property type="molecule type" value="Genomic_DNA"/>
</dbReference>
<dbReference type="RefSeq" id="WP_344600079.1">
    <property type="nucleotide sequence ID" value="NZ_BAAATK010000004.1"/>
</dbReference>
<dbReference type="InterPro" id="IPR017871">
    <property type="entry name" value="ABC_transporter-like_CS"/>
</dbReference>
<feature type="transmembrane region" description="Helical" evidence="7">
    <location>
        <begin position="160"/>
        <end position="189"/>
    </location>
</feature>
<evidence type="ECO:0000313" key="10">
    <source>
        <dbReference type="EMBL" id="GAA2425090.1"/>
    </source>
</evidence>
<accession>A0ABN3JAJ7</accession>
<keyword evidence="4 10" id="KW-0067">ATP-binding</keyword>
<dbReference type="InterPro" id="IPR003593">
    <property type="entry name" value="AAA+_ATPase"/>
</dbReference>
<evidence type="ECO:0000256" key="6">
    <source>
        <dbReference type="ARBA" id="ARBA00023136"/>
    </source>
</evidence>
<keyword evidence="3" id="KW-0547">Nucleotide-binding</keyword>
<sequence>MKPHEDTTVHGQPRQPLGAEPFSRFLLLAGRRLKGLYLSAIGSWTVVYALPLLLGLVISRLIDRAGTGSVDSGTWWLLALAVGLMALRAVVLWGGLQLTFVLIFKTSAWLKVRALSGLLGRPQARDSAASSGDTINRLRDDTDEIGGLLEWTTDLIYRSVLLVIAVSVLVATDVVMSVPLVLLLGGLLASVTLKNRVASLQTQTRVQQGLIGGAISDTLTGIRDLRLSGAITGRMARLERSFAERRRLQQRHQVFADLLSDLFRNLVMIGTAVVLLTATVRIGSGDLTIGDLVLFMTYSSWLGQQMFFFGKILARYQSGKVSYQRLAAMSNGTEPTAHHPVPVEPLRELTVTGLTRSAPDGGPAPEPVDLTVRPGQLVAIAGDIGAGKSTVVRALLALQPDAAGQVRWNGTDITGDRSRLGTPHVSYARQSPRFVVGTVRDNLRLGDDSVTEERMHRALTAVHLRPGTSELPEGLDTFLDSGEASRLSGGQRQRLALARMLCRPAELYVVDDCDSSLDGPTARDIWQNVPRMWPGAWVVVSHNPDLLARATTVVRVNRRPDPSLVTAE</sequence>
<comment type="caution">
    <text evidence="10">The sequence shown here is derived from an EMBL/GenBank/DDBJ whole genome shotgun (WGS) entry which is preliminary data.</text>
</comment>
<keyword evidence="6 7" id="KW-0472">Membrane</keyword>
<feature type="transmembrane region" description="Helical" evidence="7">
    <location>
        <begin position="74"/>
        <end position="104"/>
    </location>
</feature>
<evidence type="ECO:0000256" key="1">
    <source>
        <dbReference type="ARBA" id="ARBA00004651"/>
    </source>
</evidence>
<evidence type="ECO:0000256" key="7">
    <source>
        <dbReference type="SAM" id="Phobius"/>
    </source>
</evidence>
<feature type="transmembrane region" description="Helical" evidence="7">
    <location>
        <begin position="36"/>
        <end position="62"/>
    </location>
</feature>
<dbReference type="PROSITE" id="PS50929">
    <property type="entry name" value="ABC_TM1F"/>
    <property type="match status" value="1"/>
</dbReference>
<dbReference type="InterPro" id="IPR036640">
    <property type="entry name" value="ABC1_TM_sf"/>
</dbReference>
<feature type="domain" description="ABC transmembrane type-1" evidence="9">
    <location>
        <begin position="49"/>
        <end position="318"/>
    </location>
</feature>
<evidence type="ECO:0000256" key="4">
    <source>
        <dbReference type="ARBA" id="ARBA00022840"/>
    </source>
</evidence>
<keyword evidence="5 7" id="KW-1133">Transmembrane helix</keyword>
<dbReference type="GO" id="GO:0005524">
    <property type="term" value="F:ATP binding"/>
    <property type="evidence" value="ECO:0007669"/>
    <property type="project" value="UniProtKB-KW"/>
</dbReference>
<dbReference type="InterPro" id="IPR027417">
    <property type="entry name" value="P-loop_NTPase"/>
</dbReference>
<proteinExistence type="predicted"/>
<organism evidence="10 11">
    <name type="scientific">Streptomyces glaucus</name>
    <dbReference type="NCBI Taxonomy" id="284029"/>
    <lineage>
        <taxon>Bacteria</taxon>
        <taxon>Bacillati</taxon>
        <taxon>Actinomycetota</taxon>
        <taxon>Actinomycetes</taxon>
        <taxon>Kitasatosporales</taxon>
        <taxon>Streptomycetaceae</taxon>
        <taxon>Streptomyces</taxon>
    </lineage>
</organism>
<evidence type="ECO:0000259" key="9">
    <source>
        <dbReference type="PROSITE" id="PS50929"/>
    </source>
</evidence>
<dbReference type="PANTHER" id="PTHR24221">
    <property type="entry name" value="ATP-BINDING CASSETTE SUB-FAMILY B"/>
    <property type="match status" value="1"/>
</dbReference>
<evidence type="ECO:0000256" key="3">
    <source>
        <dbReference type="ARBA" id="ARBA00022741"/>
    </source>
</evidence>
<keyword evidence="2 7" id="KW-0812">Transmembrane</keyword>
<evidence type="ECO:0000256" key="2">
    <source>
        <dbReference type="ARBA" id="ARBA00022692"/>
    </source>
</evidence>
<dbReference type="InterPro" id="IPR011527">
    <property type="entry name" value="ABC1_TM_dom"/>
</dbReference>
<comment type="subcellular location">
    <subcellularLocation>
        <location evidence="1">Cell membrane</location>
        <topology evidence="1">Multi-pass membrane protein</topology>
    </subcellularLocation>
</comment>
<evidence type="ECO:0000256" key="5">
    <source>
        <dbReference type="ARBA" id="ARBA00022989"/>
    </source>
</evidence>
<dbReference type="SUPFAM" id="SSF52540">
    <property type="entry name" value="P-loop containing nucleoside triphosphate hydrolases"/>
    <property type="match status" value="1"/>
</dbReference>